<feature type="domain" description="EamA" evidence="9">
    <location>
        <begin position="160"/>
        <end position="290"/>
    </location>
</feature>
<dbReference type="InterPro" id="IPR000620">
    <property type="entry name" value="EamA_dom"/>
</dbReference>
<evidence type="ECO:0000313" key="10">
    <source>
        <dbReference type="EMBL" id="MFD1883194.1"/>
    </source>
</evidence>
<feature type="transmembrane region" description="Helical" evidence="8">
    <location>
        <begin position="136"/>
        <end position="152"/>
    </location>
</feature>
<evidence type="ECO:0000256" key="2">
    <source>
        <dbReference type="ARBA" id="ARBA00007362"/>
    </source>
</evidence>
<comment type="subcellular location">
    <subcellularLocation>
        <location evidence="1">Cell membrane</location>
        <topology evidence="1">Multi-pass membrane protein</topology>
    </subcellularLocation>
</comment>
<dbReference type="PANTHER" id="PTHR22911">
    <property type="entry name" value="ACYL-MALONYL CONDENSING ENZYME-RELATED"/>
    <property type="match status" value="1"/>
</dbReference>
<dbReference type="NCBIfam" id="TIGR00688">
    <property type="entry name" value="rarD"/>
    <property type="match status" value="1"/>
</dbReference>
<proteinExistence type="inferred from homology"/>
<feature type="transmembrane region" description="Helical" evidence="8">
    <location>
        <begin position="47"/>
        <end position="64"/>
    </location>
</feature>
<dbReference type="SUPFAM" id="SSF103481">
    <property type="entry name" value="Multidrug resistance efflux transporter EmrE"/>
    <property type="match status" value="2"/>
</dbReference>
<feature type="transmembrane region" description="Helical" evidence="8">
    <location>
        <begin position="243"/>
        <end position="266"/>
    </location>
</feature>
<dbReference type="InterPro" id="IPR004626">
    <property type="entry name" value="RarD"/>
</dbReference>
<dbReference type="InterPro" id="IPR037185">
    <property type="entry name" value="EmrE-like"/>
</dbReference>
<evidence type="ECO:0000256" key="7">
    <source>
        <dbReference type="ARBA" id="ARBA00023136"/>
    </source>
</evidence>
<accession>A0ABW4RAB9</accession>
<feature type="transmembrane region" description="Helical" evidence="8">
    <location>
        <begin position="219"/>
        <end position="236"/>
    </location>
</feature>
<name>A0ABW4RAB9_9RHOB</name>
<feature type="transmembrane region" description="Helical" evidence="8">
    <location>
        <begin position="187"/>
        <end position="207"/>
    </location>
</feature>
<dbReference type="Proteomes" id="UP001597213">
    <property type="component" value="Unassembled WGS sequence"/>
</dbReference>
<evidence type="ECO:0000313" key="11">
    <source>
        <dbReference type="Proteomes" id="UP001597213"/>
    </source>
</evidence>
<dbReference type="RefSeq" id="WP_379144321.1">
    <property type="nucleotide sequence ID" value="NZ_JBHUEN010000043.1"/>
</dbReference>
<reference evidence="11" key="1">
    <citation type="journal article" date="2019" name="Int. J. Syst. Evol. Microbiol.">
        <title>The Global Catalogue of Microorganisms (GCM) 10K type strain sequencing project: providing services to taxonomists for standard genome sequencing and annotation.</title>
        <authorList>
            <consortium name="The Broad Institute Genomics Platform"/>
            <consortium name="The Broad Institute Genome Sequencing Center for Infectious Disease"/>
            <person name="Wu L."/>
            <person name="Ma J."/>
        </authorList>
    </citation>
    <scope>NUCLEOTIDE SEQUENCE [LARGE SCALE GENOMIC DNA]</scope>
    <source>
        <strain evidence="11">CCUG 56029</strain>
    </source>
</reference>
<keyword evidence="11" id="KW-1185">Reference proteome</keyword>
<feature type="transmembrane region" description="Helical" evidence="8">
    <location>
        <begin position="278"/>
        <end position="295"/>
    </location>
</feature>
<feature type="transmembrane region" description="Helical" evidence="8">
    <location>
        <begin position="109"/>
        <end position="129"/>
    </location>
</feature>
<evidence type="ECO:0000256" key="5">
    <source>
        <dbReference type="ARBA" id="ARBA00022692"/>
    </source>
</evidence>
<comment type="caution">
    <text evidence="10">The sequence shown here is derived from an EMBL/GenBank/DDBJ whole genome shotgun (WGS) entry which is preliminary data.</text>
</comment>
<keyword evidence="3" id="KW-0813">Transport</keyword>
<keyword evidence="6 8" id="KW-1133">Transmembrane helix</keyword>
<dbReference type="EMBL" id="JBHUEN010000043">
    <property type="protein sequence ID" value="MFD1883194.1"/>
    <property type="molecule type" value="Genomic_DNA"/>
</dbReference>
<feature type="domain" description="EamA" evidence="9">
    <location>
        <begin position="16"/>
        <end position="152"/>
    </location>
</feature>
<organism evidence="10 11">
    <name type="scientific">Paracoccus pacificus</name>
    <dbReference type="NCBI Taxonomy" id="1463598"/>
    <lineage>
        <taxon>Bacteria</taxon>
        <taxon>Pseudomonadati</taxon>
        <taxon>Pseudomonadota</taxon>
        <taxon>Alphaproteobacteria</taxon>
        <taxon>Rhodobacterales</taxon>
        <taxon>Paracoccaceae</taxon>
        <taxon>Paracoccus</taxon>
    </lineage>
</organism>
<gene>
    <name evidence="10" type="primary">rarD</name>
    <name evidence="10" type="ORF">ACFSCT_15855</name>
</gene>
<dbReference type="Pfam" id="PF00892">
    <property type="entry name" value="EamA"/>
    <property type="match status" value="2"/>
</dbReference>
<evidence type="ECO:0000256" key="8">
    <source>
        <dbReference type="SAM" id="Phobius"/>
    </source>
</evidence>
<keyword evidence="5 8" id="KW-0812">Transmembrane</keyword>
<feature type="transmembrane region" description="Helical" evidence="8">
    <location>
        <begin position="84"/>
        <end position="103"/>
    </location>
</feature>
<evidence type="ECO:0000256" key="6">
    <source>
        <dbReference type="ARBA" id="ARBA00022989"/>
    </source>
</evidence>
<keyword evidence="4" id="KW-1003">Cell membrane</keyword>
<feature type="transmembrane region" description="Helical" evidence="8">
    <location>
        <begin position="17"/>
        <end position="35"/>
    </location>
</feature>
<comment type="similarity">
    <text evidence="2">Belongs to the EamA transporter family.</text>
</comment>
<protein>
    <submittedName>
        <fullName evidence="10">EamA family transporter RarD</fullName>
    </submittedName>
</protein>
<dbReference type="PANTHER" id="PTHR22911:SF137">
    <property type="entry name" value="SOLUTE CARRIER FAMILY 35 MEMBER G2-RELATED"/>
    <property type="match status" value="1"/>
</dbReference>
<sequence>MSTAPHPHPETGDSLKGYVLAVLTYVIWGFLPLYMKALSAISPAEVVAHRVLWSIPIAGAILMVTRRTRDLVAALRSPRMLGMAAMTATLITANWMIYVYAIISGQTIQAALGYYINPLFSVALGAIVLREKLNRAQLVAIGLAATAVLILTVQEGRLPLLGLGLTVTWGLYALLKRQLPIGPNQGFMLEVLILSPAALACVIWLAARGDSHFGADPRITLLLMGCGVITAIPLMLYANAAKLLQLTTIAVLQYIAPTMVFLTAVLIFKEPFGTGERLAFPLIWAALLIYSIALLQRARRRPPPTAEPL</sequence>
<evidence type="ECO:0000259" key="9">
    <source>
        <dbReference type="Pfam" id="PF00892"/>
    </source>
</evidence>
<evidence type="ECO:0000256" key="4">
    <source>
        <dbReference type="ARBA" id="ARBA00022475"/>
    </source>
</evidence>
<evidence type="ECO:0000256" key="3">
    <source>
        <dbReference type="ARBA" id="ARBA00022448"/>
    </source>
</evidence>
<feature type="transmembrane region" description="Helical" evidence="8">
    <location>
        <begin position="158"/>
        <end position="175"/>
    </location>
</feature>
<evidence type="ECO:0000256" key="1">
    <source>
        <dbReference type="ARBA" id="ARBA00004651"/>
    </source>
</evidence>
<keyword evidence="7 8" id="KW-0472">Membrane</keyword>